<gene>
    <name evidence="1" type="ORF">POBO1169_LOCUS19442</name>
</gene>
<proteinExistence type="predicted"/>
<organism evidence="1">
    <name type="scientific">Pyramimonas obovata</name>
    <dbReference type="NCBI Taxonomy" id="1411642"/>
    <lineage>
        <taxon>Eukaryota</taxon>
        <taxon>Viridiplantae</taxon>
        <taxon>Chlorophyta</taxon>
        <taxon>Pyramimonadophyceae</taxon>
        <taxon>Pyramimonadales</taxon>
        <taxon>Pyramimonadaceae</taxon>
        <taxon>Pyramimonas</taxon>
        <taxon>Pyramimonas incertae sedis</taxon>
    </lineage>
</organism>
<dbReference type="AlphaFoldDB" id="A0A7S0RX51"/>
<protein>
    <recommendedName>
        <fullName evidence="2">C2 domain-containing protein</fullName>
    </recommendedName>
</protein>
<accession>A0A7S0RX51</accession>
<evidence type="ECO:0000313" key="1">
    <source>
        <dbReference type="EMBL" id="CAD8690138.1"/>
    </source>
</evidence>
<dbReference type="EMBL" id="HBFA01038867">
    <property type="protein sequence ID" value="CAD8690138.1"/>
    <property type="molecule type" value="Transcribed_RNA"/>
</dbReference>
<dbReference type="InterPro" id="IPR035892">
    <property type="entry name" value="C2_domain_sf"/>
</dbReference>
<sequence length="133" mass="14704">MSDKILNVNVASVNIKKIDLKAYGIEKAICQVCLECEGQTFETKELPGLDPTWEENFDFKISDPETVKVTAIFKCGGKQVGDTQTYPLDKLIQNKATFKAIVVPGGKVDMLFNATNFGDAEAPQDDDSFMDFL</sequence>
<dbReference type="SUPFAM" id="SSF49562">
    <property type="entry name" value="C2 domain (Calcium/lipid-binding domain, CaLB)"/>
    <property type="match status" value="1"/>
</dbReference>
<evidence type="ECO:0008006" key="2">
    <source>
        <dbReference type="Google" id="ProtNLM"/>
    </source>
</evidence>
<reference evidence="1" key="1">
    <citation type="submission" date="2021-01" db="EMBL/GenBank/DDBJ databases">
        <authorList>
            <person name="Corre E."/>
            <person name="Pelletier E."/>
            <person name="Niang G."/>
            <person name="Scheremetjew M."/>
            <person name="Finn R."/>
            <person name="Kale V."/>
            <person name="Holt S."/>
            <person name="Cochrane G."/>
            <person name="Meng A."/>
            <person name="Brown T."/>
            <person name="Cohen L."/>
        </authorList>
    </citation>
    <scope>NUCLEOTIDE SEQUENCE</scope>
    <source>
        <strain evidence="1">CCMP722</strain>
    </source>
</reference>
<name>A0A7S0RX51_9CHLO</name>